<dbReference type="InterPro" id="IPR019734">
    <property type="entry name" value="TPR_rpt"/>
</dbReference>
<dbReference type="Pfam" id="PF22893">
    <property type="entry name" value="ULD_2"/>
    <property type="match status" value="1"/>
</dbReference>
<dbReference type="Proteomes" id="UP000219602">
    <property type="component" value="Chromosome 10"/>
</dbReference>
<reference evidence="6 7" key="1">
    <citation type="journal article" date="2016" name="Environ. Microbiol.">
        <title>Effector profiles distinguish formae speciales of Fusarium oxysporum.</title>
        <authorList>
            <person name="van Dam P."/>
            <person name="Fokkens L."/>
            <person name="Schmidt S.M."/>
            <person name="Linmans J.H."/>
            <person name="Kistler H.C."/>
            <person name="Ma L.J."/>
            <person name="Rep M."/>
        </authorList>
    </citation>
    <scope>NUCLEOTIDE SEQUENCE [LARGE SCALE GENOMIC DNA]</scope>
    <source>
        <strain evidence="6 7">Forc016</strain>
    </source>
</reference>
<keyword evidence="2 3" id="KW-0802">TPR repeat</keyword>
<dbReference type="SUPFAM" id="SSF48452">
    <property type="entry name" value="TPR-like"/>
    <property type="match status" value="1"/>
</dbReference>
<evidence type="ECO:0000256" key="3">
    <source>
        <dbReference type="PROSITE-ProRule" id="PRU00339"/>
    </source>
</evidence>
<evidence type="ECO:0000256" key="1">
    <source>
        <dbReference type="ARBA" id="ARBA00022737"/>
    </source>
</evidence>
<dbReference type="InterPro" id="IPR011990">
    <property type="entry name" value="TPR-like_helical_dom_sf"/>
</dbReference>
<evidence type="ECO:0000256" key="4">
    <source>
        <dbReference type="SAM" id="MobiDB-lite"/>
    </source>
</evidence>
<evidence type="ECO:0000256" key="2">
    <source>
        <dbReference type="ARBA" id="ARBA00022803"/>
    </source>
</evidence>
<dbReference type="InterPro" id="IPR054464">
    <property type="entry name" value="ULD_fung"/>
</dbReference>
<dbReference type="PROSITE" id="PS50005">
    <property type="entry name" value="TPR"/>
    <property type="match status" value="1"/>
</dbReference>
<dbReference type="InterPro" id="IPR013105">
    <property type="entry name" value="TPR_2"/>
</dbReference>
<dbReference type="AlphaFoldDB" id="A0A2H3GNW5"/>
<feature type="domain" description="Ubiquitin-like" evidence="5">
    <location>
        <begin position="303"/>
        <end position="386"/>
    </location>
</feature>
<gene>
    <name evidence="6" type="ORF">AU210_011202</name>
</gene>
<comment type="caution">
    <text evidence="6">The sequence shown here is derived from an EMBL/GenBank/DDBJ whole genome shotgun (WGS) entry which is preliminary data.</text>
</comment>
<evidence type="ECO:0000259" key="5">
    <source>
        <dbReference type="Pfam" id="PF22893"/>
    </source>
</evidence>
<dbReference type="Pfam" id="PF07719">
    <property type="entry name" value="TPR_2"/>
    <property type="match status" value="1"/>
</dbReference>
<accession>A0A2H3GNW5</accession>
<feature type="repeat" description="TPR" evidence="3">
    <location>
        <begin position="545"/>
        <end position="578"/>
    </location>
</feature>
<feature type="compositionally biased region" description="Acidic residues" evidence="4">
    <location>
        <begin position="720"/>
        <end position="732"/>
    </location>
</feature>
<dbReference type="EMBL" id="MABQ02000008">
    <property type="protein sequence ID" value="PCD28644.1"/>
    <property type="molecule type" value="Genomic_DNA"/>
</dbReference>
<evidence type="ECO:0000313" key="6">
    <source>
        <dbReference type="EMBL" id="PCD28644.1"/>
    </source>
</evidence>
<dbReference type="STRING" id="327505.A0A2H3GNW5"/>
<dbReference type="PANTHER" id="PTHR38886:SF1">
    <property type="entry name" value="NACHT-NTPASE AND P-LOOP NTPASES N-TERMINAL DOMAIN-CONTAINING PROTEIN"/>
    <property type="match status" value="1"/>
</dbReference>
<dbReference type="Pfam" id="PF13181">
    <property type="entry name" value="TPR_8"/>
    <property type="match status" value="1"/>
</dbReference>
<keyword evidence="1" id="KW-0677">Repeat</keyword>
<dbReference type="PANTHER" id="PTHR38886">
    <property type="entry name" value="SESA DOMAIN-CONTAINING PROTEIN"/>
    <property type="match status" value="1"/>
</dbReference>
<proteinExistence type="predicted"/>
<protein>
    <recommendedName>
        <fullName evidence="5">Ubiquitin-like domain-containing protein</fullName>
    </recommendedName>
</protein>
<dbReference type="Gene3D" id="1.25.40.10">
    <property type="entry name" value="Tetratricopeptide repeat domain"/>
    <property type="match status" value="1"/>
</dbReference>
<feature type="region of interest" description="Disordered" evidence="4">
    <location>
        <begin position="708"/>
        <end position="745"/>
    </location>
</feature>
<name>A0A2H3GNW5_FUSOX</name>
<organism evidence="6 7">
    <name type="scientific">Fusarium oxysporum f. sp. radicis-cucumerinum</name>
    <dbReference type="NCBI Taxonomy" id="327505"/>
    <lineage>
        <taxon>Eukaryota</taxon>
        <taxon>Fungi</taxon>
        <taxon>Dikarya</taxon>
        <taxon>Ascomycota</taxon>
        <taxon>Pezizomycotina</taxon>
        <taxon>Sordariomycetes</taxon>
        <taxon>Hypocreomycetidae</taxon>
        <taxon>Hypocreales</taxon>
        <taxon>Nectriaceae</taxon>
        <taxon>Fusarium</taxon>
        <taxon>Fusarium oxysporum species complex</taxon>
    </lineage>
</organism>
<reference evidence="6 7" key="2">
    <citation type="journal article" date="2017" name="Sci. Rep.">
        <title>A mobile pathogenicity chromosome in Fusarium oxysporum for infection of multiple cucurbit species.</title>
        <authorList>
            <person name="van Dam P."/>
            <person name="Fokkens L."/>
            <person name="Ayukawa Y."/>
            <person name="van der Gragt M."/>
            <person name="Ter Horst A."/>
            <person name="Brankovics B."/>
            <person name="Houterman P.M."/>
            <person name="Arie T."/>
            <person name="Rep M."/>
        </authorList>
    </citation>
    <scope>NUCLEOTIDE SEQUENCE [LARGE SCALE GENOMIC DNA]</scope>
    <source>
        <strain evidence="6 7">Forc016</strain>
    </source>
</reference>
<dbReference type="SMART" id="SM00028">
    <property type="entry name" value="TPR"/>
    <property type="match status" value="3"/>
</dbReference>
<evidence type="ECO:0000313" key="7">
    <source>
        <dbReference type="Proteomes" id="UP000219602"/>
    </source>
</evidence>
<sequence length="745" mass="84739">MSFGYAVGDVIAILGLFERIAIELRNYKDAPMHFQRLCAELDLVRSTLKHVLILEPESPAERQTLEKVRAIIMHCRQPLQSMAEKMRAKESSLGHFKTTRSLSSIGTRLHWSMIAQGDVEELRKTIMSQMAAINILLSVQQMNRIEHIALQSRNIGTSQSLMVEKHANAIAGHASNILTITSRTQSAIDALAVDAGTNAEAQSKQAIMINKNLNAIEKTMLGLARKTENTTAMVRRQAAFLSRHAKILFRLMQDLKELFKLLTRCSKEMLQAISRNTYMLLDITAQLKHIIRAIEAIPLHLTLDIVRLDDAHGESWALPLQACTTWESFNDMLQFVVYANNRPGADYITHNLFDVSNAKTGKHVDQNTWAMSVKPGFHVEQAMVVKSARSLESCTHSDCPGTFTEQVLQHENRKVCTLCGRWAATTFTSTPLIKLYNDVKSHFHPRTYSRMPRRTKTELGPQIPSIISKEKTQTFRRVRYLQPMEPIQNMDDAHRLLSETPTHPMANAFIGLAILRTAEEGFVDDSVQNAREHLEVAVKSDSSIAENWYLLGRACLKLQDYRRAFECLQNAIYIEPNCPSFWITVAIMYFSIKQYRDSYGSLARTLSLNIHLFEPWYNLGVLYDLCTNQHDDAVKAFIKCLERAPGLLNVQARVDAQKAYIEDDDLKLFNDSLIEEMIETPLSDQYYKVHTMPASDDHFTLDPIRQDTWEDNNAGKDSLSDDDYSDWEESSEDNMIAADFSQRMA</sequence>